<evidence type="ECO:0000313" key="2">
    <source>
        <dbReference type="Proteomes" id="UP001432027"/>
    </source>
</evidence>
<gene>
    <name evidence="1" type="ORF">PENTCL1PPCAC_10983</name>
</gene>
<sequence length="185" mass="20646">MFTIPVQLSPRMLYGAPDDLSPTPNKECLKSLGLGLTSTTIGGANEKATSPKSPSAVKSPLSRVMLTHKSFFALSPVAFPVFMAKKSARENKPPVSTIISRKMLSYRQPCSLCSRPVDVNSALVLLPCAHISHRECHDEMILNQRVCVWCENAIVRSPTSGRILRKKRTPLEHLMYAFCCMWTWR</sequence>
<organism evidence="1 2">
    <name type="scientific">Pristionchus entomophagus</name>
    <dbReference type="NCBI Taxonomy" id="358040"/>
    <lineage>
        <taxon>Eukaryota</taxon>
        <taxon>Metazoa</taxon>
        <taxon>Ecdysozoa</taxon>
        <taxon>Nematoda</taxon>
        <taxon>Chromadorea</taxon>
        <taxon>Rhabditida</taxon>
        <taxon>Rhabditina</taxon>
        <taxon>Diplogasteromorpha</taxon>
        <taxon>Diplogasteroidea</taxon>
        <taxon>Neodiplogasteridae</taxon>
        <taxon>Pristionchus</taxon>
    </lineage>
</organism>
<comment type="caution">
    <text evidence="1">The sequence shown here is derived from an EMBL/GenBank/DDBJ whole genome shotgun (WGS) entry which is preliminary data.</text>
</comment>
<proteinExistence type="predicted"/>
<dbReference type="SUPFAM" id="SSF57850">
    <property type="entry name" value="RING/U-box"/>
    <property type="match status" value="1"/>
</dbReference>
<reference evidence="1" key="1">
    <citation type="submission" date="2023-10" db="EMBL/GenBank/DDBJ databases">
        <title>Genome assembly of Pristionchus species.</title>
        <authorList>
            <person name="Yoshida K."/>
            <person name="Sommer R.J."/>
        </authorList>
    </citation>
    <scope>NUCLEOTIDE SEQUENCE</scope>
    <source>
        <strain evidence="1">RS0144</strain>
    </source>
</reference>
<accession>A0AAV5T3N8</accession>
<dbReference type="Proteomes" id="UP001432027">
    <property type="component" value="Unassembled WGS sequence"/>
</dbReference>
<dbReference type="AlphaFoldDB" id="A0AAV5T3N8"/>
<keyword evidence="2" id="KW-1185">Reference proteome</keyword>
<protein>
    <recommendedName>
        <fullName evidence="3">RING-type domain-containing protein</fullName>
    </recommendedName>
</protein>
<dbReference type="EMBL" id="BTSX01000003">
    <property type="protein sequence ID" value="GMS88808.1"/>
    <property type="molecule type" value="Genomic_DNA"/>
</dbReference>
<evidence type="ECO:0000313" key="1">
    <source>
        <dbReference type="EMBL" id="GMS88808.1"/>
    </source>
</evidence>
<dbReference type="Gene3D" id="3.30.40.10">
    <property type="entry name" value="Zinc/RING finger domain, C3HC4 (zinc finger)"/>
    <property type="match status" value="1"/>
</dbReference>
<dbReference type="InterPro" id="IPR013083">
    <property type="entry name" value="Znf_RING/FYVE/PHD"/>
</dbReference>
<name>A0AAV5T3N8_9BILA</name>
<evidence type="ECO:0008006" key="3">
    <source>
        <dbReference type="Google" id="ProtNLM"/>
    </source>
</evidence>